<accession>A0A2S3R7L8</accession>
<sequence>MSEIPFNGYTGFIFDMDGTLIDTMPAHLIAWKKTAEHFQFPFEQQWIHSLGGMPSFKIAAEINKKYGLSLVAMDVSQFKMAAFSALDEHGDAIECTHRVLEKYLGQKKMAVGTGSQRESAIRLLAKANLLDKLDALVSATEVQNHKPHPDTFLLAAQQLGLPAHECVVFEDTELGKQAAHAAKMDCVMVENGELVFYPVN</sequence>
<dbReference type="PANTHER" id="PTHR43481">
    <property type="entry name" value="FRUCTOSE-1-PHOSPHATE PHOSPHATASE"/>
    <property type="match status" value="1"/>
</dbReference>
<dbReference type="CDD" id="cd07505">
    <property type="entry name" value="HAD_BPGM-like"/>
    <property type="match status" value="1"/>
</dbReference>
<dbReference type="Proteomes" id="UP000237466">
    <property type="component" value="Unassembled WGS sequence"/>
</dbReference>
<dbReference type="SFLD" id="SFLDS00003">
    <property type="entry name" value="Haloacid_Dehalogenase"/>
    <property type="match status" value="1"/>
</dbReference>
<dbReference type="Gene3D" id="1.10.150.240">
    <property type="entry name" value="Putative phosphatase, domain 2"/>
    <property type="match status" value="1"/>
</dbReference>
<dbReference type="SFLD" id="SFLDG01129">
    <property type="entry name" value="C1.5:_HAD__Beta-PGM__Phosphata"/>
    <property type="match status" value="1"/>
</dbReference>
<keyword evidence="2" id="KW-0378">Hydrolase</keyword>
<dbReference type="AlphaFoldDB" id="A0A2S3R7L8"/>
<dbReference type="NCBIfam" id="TIGR02009">
    <property type="entry name" value="PGMB-YQAB-SF"/>
    <property type="match status" value="1"/>
</dbReference>
<dbReference type="InterPro" id="IPR051806">
    <property type="entry name" value="HAD-like_SPP"/>
</dbReference>
<comment type="caution">
    <text evidence="2">The sequence shown here is derived from an EMBL/GenBank/DDBJ whole genome shotgun (WGS) entry which is preliminary data.</text>
</comment>
<evidence type="ECO:0000313" key="3">
    <source>
        <dbReference type="Proteomes" id="UP000237466"/>
    </source>
</evidence>
<dbReference type="Pfam" id="PF13419">
    <property type="entry name" value="HAD_2"/>
    <property type="match status" value="1"/>
</dbReference>
<dbReference type="InterPro" id="IPR041492">
    <property type="entry name" value="HAD_2"/>
</dbReference>
<organism evidence="2 3">
    <name type="scientific">Vibrio vulnificus</name>
    <dbReference type="NCBI Taxonomy" id="672"/>
    <lineage>
        <taxon>Bacteria</taxon>
        <taxon>Pseudomonadati</taxon>
        <taxon>Pseudomonadota</taxon>
        <taxon>Gammaproteobacteria</taxon>
        <taxon>Vibrionales</taxon>
        <taxon>Vibrionaceae</taxon>
        <taxon>Vibrio</taxon>
    </lineage>
</organism>
<dbReference type="RefSeq" id="WP_040110900.1">
    <property type="nucleotide sequence ID" value="NZ_CP009262.1"/>
</dbReference>
<comment type="similarity">
    <text evidence="1">Belongs to the HAD-like hydrolase superfamily. CbbY/CbbZ/Gph/YieH family.</text>
</comment>
<dbReference type="InterPro" id="IPR010976">
    <property type="entry name" value="B-phosphoglucomutase_hydrolase"/>
</dbReference>
<dbReference type="InterPro" id="IPR036412">
    <property type="entry name" value="HAD-like_sf"/>
</dbReference>
<dbReference type="PANTHER" id="PTHR43481:SF4">
    <property type="entry name" value="GLYCEROL-1-PHOSPHATE PHOSPHOHYDROLASE 1-RELATED"/>
    <property type="match status" value="1"/>
</dbReference>
<proteinExistence type="inferred from homology"/>
<evidence type="ECO:0000256" key="1">
    <source>
        <dbReference type="ARBA" id="ARBA00006171"/>
    </source>
</evidence>
<dbReference type="InterPro" id="IPR006439">
    <property type="entry name" value="HAD-SF_hydro_IA"/>
</dbReference>
<dbReference type="Gene3D" id="3.40.50.1000">
    <property type="entry name" value="HAD superfamily/HAD-like"/>
    <property type="match status" value="1"/>
</dbReference>
<dbReference type="SUPFAM" id="SSF56784">
    <property type="entry name" value="HAD-like"/>
    <property type="match status" value="1"/>
</dbReference>
<name>A0A2S3R7L8_VIBVL</name>
<dbReference type="KEGG" id="vvl:VV93_v1c40180"/>
<dbReference type="GO" id="GO:0050308">
    <property type="term" value="F:sugar-phosphatase activity"/>
    <property type="evidence" value="ECO:0007669"/>
    <property type="project" value="TreeGrafter"/>
</dbReference>
<dbReference type="EMBL" id="PDGH01000027">
    <property type="protein sequence ID" value="POB49703.1"/>
    <property type="molecule type" value="Genomic_DNA"/>
</dbReference>
<evidence type="ECO:0000313" key="2">
    <source>
        <dbReference type="EMBL" id="POB49703.1"/>
    </source>
</evidence>
<dbReference type="PRINTS" id="PR00413">
    <property type="entry name" value="HADHALOGNASE"/>
</dbReference>
<gene>
    <name evidence="2" type="ORF">CRN52_02935</name>
</gene>
<reference evidence="2 3" key="1">
    <citation type="journal article" date="2018" name="Front. Microbiol.">
        <title>Phylogeny of Vibrio vulnificus from the Analysis of the Core-Genome: Implications for Intra-Species Taxonomy.</title>
        <authorList>
            <person name="Roig F.J."/>
            <person name="Gonzalez-Candelas F."/>
            <person name="Sanjuan E."/>
            <person name="Fouz B."/>
            <person name="Feil E.J."/>
            <person name="Llorens C."/>
            <person name="Baker-Austin C."/>
            <person name="Oliver J.D."/>
            <person name="Danin-Poleg Y."/>
            <person name="Gibas C.J."/>
            <person name="Kashi Y."/>
            <person name="Gulig P.A."/>
            <person name="Morrison S.S."/>
            <person name="Amaro C."/>
        </authorList>
    </citation>
    <scope>NUCLEOTIDE SEQUENCE [LARGE SCALE GENOMIC DNA]</scope>
    <source>
        <strain evidence="2 3">CECT4608</strain>
    </source>
</reference>
<dbReference type="NCBIfam" id="TIGR01509">
    <property type="entry name" value="HAD-SF-IA-v3"/>
    <property type="match status" value="1"/>
</dbReference>
<dbReference type="InterPro" id="IPR023198">
    <property type="entry name" value="PGP-like_dom2"/>
</dbReference>
<dbReference type="InterPro" id="IPR023214">
    <property type="entry name" value="HAD_sf"/>
</dbReference>
<protein>
    <submittedName>
        <fullName evidence="2">Beta-phosphoglucomutase family hydrolase</fullName>
    </submittedName>
</protein>